<gene>
    <name evidence="1" type="ORF">Catovirus_1_378</name>
</gene>
<accession>A0A1V0S9K0</accession>
<reference evidence="1" key="1">
    <citation type="journal article" date="2017" name="Science">
        <title>Giant viruses with an expanded complement of translation system components.</title>
        <authorList>
            <person name="Schulz F."/>
            <person name="Yutin N."/>
            <person name="Ivanova N.N."/>
            <person name="Ortega D.R."/>
            <person name="Lee T.K."/>
            <person name="Vierheilig J."/>
            <person name="Daims H."/>
            <person name="Horn M."/>
            <person name="Wagner M."/>
            <person name="Jensen G.J."/>
            <person name="Kyrpides N.C."/>
            <person name="Koonin E.V."/>
            <person name="Woyke T."/>
        </authorList>
    </citation>
    <scope>NUCLEOTIDE SEQUENCE</scope>
    <source>
        <strain evidence="1">CTV1</strain>
    </source>
</reference>
<evidence type="ECO:0000313" key="1">
    <source>
        <dbReference type="EMBL" id="ARF08328.1"/>
    </source>
</evidence>
<name>A0A1V0S9K0_9VIRU</name>
<dbReference type="EMBL" id="KY684083">
    <property type="protein sequence ID" value="ARF08328.1"/>
    <property type="molecule type" value="Genomic_DNA"/>
</dbReference>
<proteinExistence type="predicted"/>
<protein>
    <submittedName>
        <fullName evidence="1">Uncharacterized protein</fullName>
    </submittedName>
</protein>
<organism evidence="1">
    <name type="scientific">Catovirus CTV1</name>
    <dbReference type="NCBI Taxonomy" id="1977631"/>
    <lineage>
        <taxon>Viruses</taxon>
        <taxon>Varidnaviria</taxon>
        <taxon>Bamfordvirae</taxon>
        <taxon>Nucleocytoviricota</taxon>
        <taxon>Megaviricetes</taxon>
        <taxon>Imitervirales</taxon>
        <taxon>Mimiviridae</taxon>
        <taxon>Klosneuvirinae</taxon>
        <taxon>Catovirus</taxon>
    </lineage>
</organism>
<sequence>MSKFQMVYILENNMYDNHPVGKQLIVRRINSIVFTYFFSKK</sequence>